<feature type="region of interest" description="Disordered" evidence="11">
    <location>
        <begin position="472"/>
        <end position="510"/>
    </location>
</feature>
<keyword evidence="6 9" id="KW-0408">Iron</keyword>
<dbReference type="GO" id="GO:0006269">
    <property type="term" value="P:DNA replication, synthesis of primer"/>
    <property type="evidence" value="ECO:0007669"/>
    <property type="project" value="UniProtKB-KW"/>
</dbReference>
<evidence type="ECO:0000313" key="13">
    <source>
        <dbReference type="EMBL" id="RKP00659.1"/>
    </source>
</evidence>
<evidence type="ECO:0000256" key="5">
    <source>
        <dbReference type="ARBA" id="ARBA00022723"/>
    </source>
</evidence>
<feature type="binding site" evidence="10">
    <location>
        <position position="423"/>
    </location>
    <ligand>
        <name>[4Fe-4S] cluster</name>
        <dbReference type="ChEBI" id="CHEBI:49883"/>
    </ligand>
</feature>
<evidence type="ECO:0000256" key="6">
    <source>
        <dbReference type="ARBA" id="ARBA00023004"/>
    </source>
</evidence>
<name>A0A4V1IUI3_9FUNG</name>
<evidence type="ECO:0000259" key="12">
    <source>
        <dbReference type="Pfam" id="PF04104"/>
    </source>
</evidence>
<dbReference type="InterPro" id="IPR016558">
    <property type="entry name" value="DNA_primase_lsu_euk"/>
</dbReference>
<dbReference type="CDD" id="cd07322">
    <property type="entry name" value="PriL_PriS_Eukaryotic"/>
    <property type="match status" value="1"/>
</dbReference>
<dbReference type="Pfam" id="PF26466">
    <property type="entry name" value="DNA_primase_lrg_N"/>
    <property type="match status" value="1"/>
</dbReference>
<dbReference type="GO" id="GO:0003677">
    <property type="term" value="F:DNA binding"/>
    <property type="evidence" value="ECO:0007669"/>
    <property type="project" value="UniProtKB-UniRule"/>
</dbReference>
<feature type="binding site" evidence="10">
    <location>
        <position position="366"/>
    </location>
    <ligand>
        <name>[4Fe-4S] cluster</name>
        <dbReference type="ChEBI" id="CHEBI:49883"/>
    </ligand>
</feature>
<keyword evidence="8 9" id="KW-0238">DNA-binding</keyword>
<evidence type="ECO:0000256" key="1">
    <source>
        <dbReference type="ARBA" id="ARBA00010564"/>
    </source>
</evidence>
<keyword evidence="4 9" id="KW-0235">DNA replication</keyword>
<dbReference type="AlphaFoldDB" id="A0A4V1IUI3"/>
<dbReference type="STRING" id="1555241.A0A4V1IUI3"/>
<dbReference type="PANTHER" id="PTHR10537:SF3">
    <property type="entry name" value="DNA PRIMASE LARGE SUBUNIT"/>
    <property type="match status" value="1"/>
</dbReference>
<feature type="compositionally biased region" description="Low complexity" evidence="11">
    <location>
        <begin position="485"/>
        <end position="504"/>
    </location>
</feature>
<dbReference type="PIRSF" id="PIRSF009449">
    <property type="entry name" value="DNA_primase_large_subunit"/>
    <property type="match status" value="1"/>
</dbReference>
<dbReference type="Proteomes" id="UP000274922">
    <property type="component" value="Unassembled WGS sequence"/>
</dbReference>
<dbReference type="PANTHER" id="PTHR10537">
    <property type="entry name" value="DNA PRIMASE LARGE SUBUNIT"/>
    <property type="match status" value="1"/>
</dbReference>
<gene>
    <name evidence="13" type="ORF">CXG81DRAFT_29924</name>
</gene>
<comment type="function">
    <text evidence="9">DNA primase is the polymerase that synthesizes small RNA primers for the Okazaki fragments made during discontinuous DNA replication.</text>
</comment>
<dbReference type="SUPFAM" id="SSF140914">
    <property type="entry name" value="PriB N-terminal domain-like"/>
    <property type="match status" value="1"/>
</dbReference>
<dbReference type="GO" id="GO:0046872">
    <property type="term" value="F:metal ion binding"/>
    <property type="evidence" value="ECO:0007669"/>
    <property type="project" value="UniProtKB-UniRule"/>
</dbReference>
<comment type="similarity">
    <text evidence="1 9">Belongs to the eukaryotic-type primase large subunit family.</text>
</comment>
<sequence length="510" mass="56736">MAHSLPRLLAPYPTTLNFYTRPPPYEIAIDEFEQLVLARLHVLKAIETIQLRANGADMTHALAAVLKPLLPLTSNMRVTGLDVPSERKAKAQALFVERKRDHISHFLLRLAYARTADLRQWFVRQEVVLFRHRYMTAAPEERQQLVSGLDLQVTTVSAKEKHRLMAQLQGAANATAEAVLAETYYRVPFENVLDLVAKRAVVLRDGWAYVPSEAQIVLVVNAFKKHLESALAETAKALPALEDDDRLHDMLRAVASQHLQSEYVASGSKNGVVGAADVDRLVNLFPPCMRQLHTHLRQDGHLRHQGRLQYWLFLKGIGMPVEEALTFWRKAFYRLTDDQFQKQYAYNLRHSYGIEGNRTNYTPFSCMKIITRTPPGPGEHHGCPFRHNQGDTLRGHILSRTSDKAVVNEIMALAKEQHYQLACTRLFEVTQAAVSASARATGLPEPGAADADAGSAAAIITHPNQWFDLVRGAQEQGKVAASKTAPQASPSASGPGPHVPVVVQAPPPQR</sequence>
<evidence type="ECO:0000256" key="2">
    <source>
        <dbReference type="ARBA" id="ARBA00022485"/>
    </source>
</evidence>
<evidence type="ECO:0000256" key="3">
    <source>
        <dbReference type="ARBA" id="ARBA00022515"/>
    </source>
</evidence>
<evidence type="ECO:0000256" key="7">
    <source>
        <dbReference type="ARBA" id="ARBA00023014"/>
    </source>
</evidence>
<keyword evidence="2 9" id="KW-0004">4Fe-4S</keyword>
<keyword evidence="3 9" id="KW-0639">Primosome</keyword>
<dbReference type="InterPro" id="IPR007238">
    <property type="entry name" value="DNA_primase_lsu_euk/arc"/>
</dbReference>
<keyword evidence="7 9" id="KW-0411">Iron-sulfur</keyword>
<proteinExistence type="inferred from homology"/>
<dbReference type="EMBL" id="ML014205">
    <property type="protein sequence ID" value="RKP00659.1"/>
    <property type="molecule type" value="Genomic_DNA"/>
</dbReference>
<evidence type="ECO:0000256" key="8">
    <source>
        <dbReference type="ARBA" id="ARBA00023125"/>
    </source>
</evidence>
<evidence type="ECO:0000313" key="14">
    <source>
        <dbReference type="Proteomes" id="UP000274922"/>
    </source>
</evidence>
<accession>A0A4V1IUI3</accession>
<dbReference type="Pfam" id="PF04104">
    <property type="entry name" value="DNA_primase_lrg"/>
    <property type="match status" value="1"/>
</dbReference>
<organism evidence="13 14">
    <name type="scientific">Caulochytrium protostelioides</name>
    <dbReference type="NCBI Taxonomy" id="1555241"/>
    <lineage>
        <taxon>Eukaryota</taxon>
        <taxon>Fungi</taxon>
        <taxon>Fungi incertae sedis</taxon>
        <taxon>Chytridiomycota</taxon>
        <taxon>Chytridiomycota incertae sedis</taxon>
        <taxon>Chytridiomycetes</taxon>
        <taxon>Caulochytriales</taxon>
        <taxon>Caulochytriaceae</taxon>
        <taxon>Caulochytrium</taxon>
    </lineage>
</organism>
<dbReference type="InterPro" id="IPR058560">
    <property type="entry name" value="DNA_primase_C"/>
</dbReference>
<evidence type="ECO:0000256" key="10">
    <source>
        <dbReference type="PIRSR" id="PIRSR009449-1"/>
    </source>
</evidence>
<evidence type="ECO:0000256" key="11">
    <source>
        <dbReference type="SAM" id="MobiDB-lite"/>
    </source>
</evidence>
<dbReference type="OrthoDB" id="421393at2759"/>
<dbReference type="Gene3D" id="1.20.930.80">
    <property type="match status" value="1"/>
</dbReference>
<feature type="binding site" evidence="10">
    <location>
        <position position="288"/>
    </location>
    <ligand>
        <name>[4Fe-4S] cluster</name>
        <dbReference type="ChEBI" id="CHEBI:49883"/>
    </ligand>
</feature>
<keyword evidence="14" id="KW-1185">Reference proteome</keyword>
<evidence type="ECO:0000256" key="9">
    <source>
        <dbReference type="PIRNR" id="PIRNR009449"/>
    </source>
</evidence>
<dbReference type="GO" id="GO:0006270">
    <property type="term" value="P:DNA replication initiation"/>
    <property type="evidence" value="ECO:0007669"/>
    <property type="project" value="TreeGrafter"/>
</dbReference>
<comment type="cofactor">
    <cofactor evidence="9">
        <name>[4Fe-4S] cluster</name>
        <dbReference type="ChEBI" id="CHEBI:49883"/>
    </cofactor>
    <text evidence="9">Binds 1 [4Fe-4S] cluster.</text>
</comment>
<keyword evidence="5 9" id="KW-0479">Metal-binding</keyword>
<dbReference type="GO" id="GO:0051539">
    <property type="term" value="F:4 iron, 4 sulfur cluster binding"/>
    <property type="evidence" value="ECO:0007669"/>
    <property type="project" value="UniProtKB-UniRule"/>
</dbReference>
<feature type="domain" description="DNA primase large subunit C-terminal" evidence="12">
    <location>
        <begin position="283"/>
        <end position="467"/>
    </location>
</feature>
<evidence type="ECO:0000256" key="4">
    <source>
        <dbReference type="ARBA" id="ARBA00022705"/>
    </source>
</evidence>
<reference evidence="14" key="1">
    <citation type="journal article" date="2018" name="Nat. Microbiol.">
        <title>Leveraging single-cell genomics to expand the fungal tree of life.</title>
        <authorList>
            <person name="Ahrendt S.R."/>
            <person name="Quandt C.A."/>
            <person name="Ciobanu D."/>
            <person name="Clum A."/>
            <person name="Salamov A."/>
            <person name="Andreopoulos B."/>
            <person name="Cheng J.F."/>
            <person name="Woyke T."/>
            <person name="Pelin A."/>
            <person name="Henrissat B."/>
            <person name="Reynolds N.K."/>
            <person name="Benny G.L."/>
            <person name="Smith M.E."/>
            <person name="James T.Y."/>
            <person name="Grigoriev I.V."/>
        </authorList>
    </citation>
    <scope>NUCLEOTIDE SEQUENCE [LARGE SCALE GENOMIC DNA]</scope>
    <source>
        <strain evidence="14">ATCC 52028</strain>
    </source>
</reference>
<protein>
    <recommendedName>
        <fullName evidence="9">DNA primase large subunit</fullName>
    </recommendedName>
</protein>
<feature type="binding site" evidence="10">
    <location>
        <position position="383"/>
    </location>
    <ligand>
        <name>[4Fe-4S] cluster</name>
        <dbReference type="ChEBI" id="CHEBI:49883"/>
    </ligand>
</feature>
<dbReference type="GO" id="GO:0005658">
    <property type="term" value="C:alpha DNA polymerase:primase complex"/>
    <property type="evidence" value="ECO:0007669"/>
    <property type="project" value="TreeGrafter"/>
</dbReference>